<dbReference type="InterPro" id="IPR050281">
    <property type="entry name" value="Flavin_monoamine_oxidase"/>
</dbReference>
<evidence type="ECO:0000313" key="4">
    <source>
        <dbReference type="Proteomes" id="UP000076722"/>
    </source>
</evidence>
<feature type="region of interest" description="Disordered" evidence="1">
    <location>
        <begin position="277"/>
        <end position="297"/>
    </location>
</feature>
<dbReference type="InterPro" id="IPR002937">
    <property type="entry name" value="Amino_oxidase"/>
</dbReference>
<dbReference type="Gene3D" id="3.50.50.60">
    <property type="entry name" value="FAD/NAD(P)-binding domain"/>
    <property type="match status" value="1"/>
</dbReference>
<feature type="domain" description="Amine oxidase" evidence="2">
    <location>
        <begin position="45"/>
        <end position="583"/>
    </location>
</feature>
<dbReference type="PANTHER" id="PTHR10742">
    <property type="entry name" value="FLAVIN MONOAMINE OXIDASE"/>
    <property type="match status" value="1"/>
</dbReference>
<evidence type="ECO:0000259" key="2">
    <source>
        <dbReference type="Pfam" id="PF01593"/>
    </source>
</evidence>
<gene>
    <name evidence="3" type="ORF">SISNIDRAFT_452272</name>
</gene>
<keyword evidence="4" id="KW-1185">Reference proteome</keyword>
<dbReference type="EMBL" id="KV419401">
    <property type="protein sequence ID" value="KZS95624.1"/>
    <property type="molecule type" value="Genomic_DNA"/>
</dbReference>
<dbReference type="OrthoDB" id="7777654at2759"/>
<dbReference type="Gene3D" id="3.90.660.10">
    <property type="match status" value="1"/>
</dbReference>
<dbReference type="SUPFAM" id="SSF54373">
    <property type="entry name" value="FAD-linked reductases, C-terminal domain"/>
    <property type="match status" value="1"/>
</dbReference>
<dbReference type="AlphaFoldDB" id="A0A164X4E8"/>
<accession>A0A164X4E8</accession>
<dbReference type="STRING" id="1314777.A0A164X4E8"/>
<dbReference type="GO" id="GO:0009063">
    <property type="term" value="P:amino acid catabolic process"/>
    <property type="evidence" value="ECO:0007669"/>
    <property type="project" value="TreeGrafter"/>
</dbReference>
<dbReference type="Gene3D" id="1.10.10.1620">
    <property type="match status" value="1"/>
</dbReference>
<protein>
    <recommendedName>
        <fullName evidence="2">Amine oxidase domain-containing protein</fullName>
    </recommendedName>
</protein>
<organism evidence="3 4">
    <name type="scientific">Sistotremastrum niveocremeum HHB9708</name>
    <dbReference type="NCBI Taxonomy" id="1314777"/>
    <lineage>
        <taxon>Eukaryota</taxon>
        <taxon>Fungi</taxon>
        <taxon>Dikarya</taxon>
        <taxon>Basidiomycota</taxon>
        <taxon>Agaricomycotina</taxon>
        <taxon>Agaricomycetes</taxon>
        <taxon>Sistotremastrales</taxon>
        <taxon>Sistotremastraceae</taxon>
        <taxon>Sertulicium</taxon>
        <taxon>Sertulicium niveocremeum</taxon>
    </lineage>
</organism>
<evidence type="ECO:0000313" key="3">
    <source>
        <dbReference type="EMBL" id="KZS95624.1"/>
    </source>
</evidence>
<dbReference type="PANTHER" id="PTHR10742:SF342">
    <property type="entry name" value="AMINE OXIDASE"/>
    <property type="match status" value="1"/>
</dbReference>
<dbReference type="InterPro" id="IPR036188">
    <property type="entry name" value="FAD/NAD-bd_sf"/>
</dbReference>
<proteinExistence type="predicted"/>
<sequence>MSISARDHVARHLLRDAARSYRGRPTKHTAVQATQGRIGIIGAGLAGLYAGLILQDLGYQFEIIEANPERIGGRIYTYYFSKTPSVPGYGFDYYDVGAMRFPNIPWMKRVFDLFDLLQVPQIPYYLSADNTVLYLNSQRYPATETQVGKGDIFKVSVSSGGTVPDAFLNPPYPDPTQSSSPDQYWWSAALATLRDPFKALNDVDPEHIQEAEAKAWANLVTYDTQSTRGYLLNFGYPESVVEWLETNQSATGLYDEAITETVIDSLDFDWPAGSPQRAAGFPAAHPPSARSGNADDTPPWVCIEGGSSVVTDALAKKITPNNPILLGQRAFKVSLADSTTGQLDVSYASPGGQTLTRSYSQVICTVPLGCLDAIDTSSIGLGYEQNAAIRSLQYDSSCKVGIKFAKRWWEYLPKPVFGGVSSTDLPIRTVVYPSYGLKSESGPPVEGQPGILIASYTWAQDARRLGSLAKDGARLKYPKDDPLIQVTLDNLAAMHGISREDMGPVLDAYSYSWYDDINTRGAFALFGPGQFSQQAVGGQGLFAALKVPNNTGTFHIAGEATSIHHAWFLGALNSAWRAVYNVLMTLGDAQGLAKLQKNWGVPDEFEVETLNTLHGIVTGLPPLSHRTKTDL</sequence>
<dbReference type="GO" id="GO:0001716">
    <property type="term" value="F:L-amino-acid oxidase activity"/>
    <property type="evidence" value="ECO:0007669"/>
    <property type="project" value="TreeGrafter"/>
</dbReference>
<evidence type="ECO:0000256" key="1">
    <source>
        <dbReference type="SAM" id="MobiDB-lite"/>
    </source>
</evidence>
<reference evidence="3 4" key="1">
    <citation type="journal article" date="2016" name="Mol. Biol. Evol.">
        <title>Comparative Genomics of Early-Diverging Mushroom-Forming Fungi Provides Insights into the Origins of Lignocellulose Decay Capabilities.</title>
        <authorList>
            <person name="Nagy L.G."/>
            <person name="Riley R."/>
            <person name="Tritt A."/>
            <person name="Adam C."/>
            <person name="Daum C."/>
            <person name="Floudas D."/>
            <person name="Sun H."/>
            <person name="Yadav J.S."/>
            <person name="Pangilinan J."/>
            <person name="Larsson K.H."/>
            <person name="Matsuura K."/>
            <person name="Barry K."/>
            <person name="Labutti K."/>
            <person name="Kuo R."/>
            <person name="Ohm R.A."/>
            <person name="Bhattacharya S.S."/>
            <person name="Shirouzu T."/>
            <person name="Yoshinaga Y."/>
            <person name="Martin F.M."/>
            <person name="Grigoriev I.V."/>
            <person name="Hibbett D.S."/>
        </authorList>
    </citation>
    <scope>NUCLEOTIDE SEQUENCE [LARGE SCALE GENOMIC DNA]</scope>
    <source>
        <strain evidence="3 4">HHB9708</strain>
    </source>
</reference>
<dbReference type="Pfam" id="PF01593">
    <property type="entry name" value="Amino_oxidase"/>
    <property type="match status" value="1"/>
</dbReference>
<name>A0A164X4E8_9AGAM</name>
<dbReference type="Proteomes" id="UP000076722">
    <property type="component" value="Unassembled WGS sequence"/>
</dbReference>
<dbReference type="SUPFAM" id="SSF51905">
    <property type="entry name" value="FAD/NAD(P)-binding domain"/>
    <property type="match status" value="1"/>
</dbReference>